<keyword evidence="9" id="KW-1185">Reference proteome</keyword>
<dbReference type="EMBL" id="BJCL01000001">
    <property type="protein sequence ID" value="GCL61586.1"/>
    <property type="molecule type" value="Genomic_DNA"/>
</dbReference>
<dbReference type="OrthoDB" id="9800709at2"/>
<feature type="region of interest" description="Required for dimer formation and molybdate binding" evidence="6">
    <location>
        <begin position="136"/>
        <end position="144"/>
    </location>
</feature>
<dbReference type="InterPro" id="IPR004606">
    <property type="entry name" value="Mop_domain"/>
</dbReference>
<dbReference type="Gene3D" id="1.10.10.10">
    <property type="entry name" value="Winged helix-like DNA-binding domain superfamily/Winged helix DNA-binding domain"/>
    <property type="match status" value="1"/>
</dbReference>
<evidence type="ECO:0000313" key="9">
    <source>
        <dbReference type="Proteomes" id="UP000301751"/>
    </source>
</evidence>
<dbReference type="Pfam" id="PF00126">
    <property type="entry name" value="HTH_1"/>
    <property type="match status" value="1"/>
</dbReference>
<keyword evidence="2 5" id="KW-0813">Transport</keyword>
<dbReference type="SUPFAM" id="SSF50331">
    <property type="entry name" value="MOP-like"/>
    <property type="match status" value="2"/>
</dbReference>
<dbReference type="InterPro" id="IPR005116">
    <property type="entry name" value="Transp-assoc_OB_typ1"/>
</dbReference>
<comment type="similarity">
    <text evidence="1 5">Belongs to the ModE family.</text>
</comment>
<feature type="domain" description="Mop" evidence="7">
    <location>
        <begin position="206"/>
        <end position="272"/>
    </location>
</feature>
<dbReference type="GO" id="GO:0003700">
    <property type="term" value="F:DNA-binding transcription factor activity"/>
    <property type="evidence" value="ECO:0007669"/>
    <property type="project" value="InterPro"/>
</dbReference>
<feature type="domain" description="Mop" evidence="7">
    <location>
        <begin position="135"/>
        <end position="201"/>
    </location>
</feature>
<dbReference type="PANTHER" id="PTHR30432:SF1">
    <property type="entry name" value="DNA-BINDING TRANSCRIPTIONAL DUAL REGULATOR MODE"/>
    <property type="match status" value="1"/>
</dbReference>
<dbReference type="InterPro" id="IPR051815">
    <property type="entry name" value="Molybdate_resp_trans_reg"/>
</dbReference>
<accession>A0A480AKQ5</accession>
<gene>
    <name evidence="8" type="ORF">AQPW35_06670</name>
</gene>
<dbReference type="RefSeq" id="WP_137731318.1">
    <property type="nucleotide sequence ID" value="NZ_BJCL01000001.1"/>
</dbReference>
<dbReference type="GO" id="GO:0030151">
    <property type="term" value="F:molybdenum ion binding"/>
    <property type="evidence" value="ECO:0007669"/>
    <property type="project" value="UniProtKB-UniRule"/>
</dbReference>
<dbReference type="Proteomes" id="UP000301751">
    <property type="component" value="Unassembled WGS sequence"/>
</dbReference>
<protein>
    <submittedName>
        <fullName evidence="8">ModE family transcriptional regulator</fullName>
    </submittedName>
</protein>
<dbReference type="InterPro" id="IPR000847">
    <property type="entry name" value="LysR_HTH_N"/>
</dbReference>
<dbReference type="InterPro" id="IPR036390">
    <property type="entry name" value="WH_DNA-bd_sf"/>
</dbReference>
<sequence length="274" mass="28769">MPTRRQPPRLTGRLEISTALGNFLGDTRVRLLEAIGQHGSISQAARHVPLSYKAAWDAVDAMNNLADQPLVARTTGGRAGGGTVLTEHGRRVVAMYRAVEAEHQQSLDRLAGQLADAPGGDVPAFQRLLRRMAVRTSARNQFAGTVRSLRGGPVDVEVLVRLDDTLELAAVVTHTAAEALGLAVGSEVLVLVQASALLLLTDPALRISARNQLWGTVSRIVTGPVNAEITLDLGAGRSATAVVTQESVASLGLAEGVRACAAFKVSSVILAVID</sequence>
<dbReference type="InterPro" id="IPR016462">
    <property type="entry name" value="ModE"/>
</dbReference>
<name>A0A480AKQ5_9BURK</name>
<evidence type="ECO:0000259" key="7">
    <source>
        <dbReference type="PROSITE" id="PS51866"/>
    </source>
</evidence>
<dbReference type="PROSITE" id="PS51866">
    <property type="entry name" value="MOP"/>
    <property type="match status" value="2"/>
</dbReference>
<dbReference type="Pfam" id="PF03459">
    <property type="entry name" value="TOBE"/>
    <property type="match status" value="2"/>
</dbReference>
<dbReference type="SUPFAM" id="SSF46785">
    <property type="entry name" value="Winged helix' DNA-binding domain"/>
    <property type="match status" value="1"/>
</dbReference>
<evidence type="ECO:0000256" key="6">
    <source>
        <dbReference type="PIRSR" id="PIRSR005763-1"/>
    </source>
</evidence>
<dbReference type="InterPro" id="IPR008995">
    <property type="entry name" value="Mo/tungstate-bd_C_term_dom"/>
</dbReference>
<dbReference type="GO" id="GO:0015689">
    <property type="term" value="P:molybdate ion transport"/>
    <property type="evidence" value="ECO:0007669"/>
    <property type="project" value="UniProtKB-UniRule"/>
</dbReference>
<evidence type="ECO:0000256" key="1">
    <source>
        <dbReference type="ARBA" id="ARBA00008110"/>
    </source>
</evidence>
<organism evidence="8 9">
    <name type="scientific">Pseudaquabacterium pictum</name>
    <dbReference type="NCBI Taxonomy" id="2315236"/>
    <lineage>
        <taxon>Bacteria</taxon>
        <taxon>Pseudomonadati</taxon>
        <taxon>Pseudomonadota</taxon>
        <taxon>Betaproteobacteria</taxon>
        <taxon>Burkholderiales</taxon>
        <taxon>Sphaerotilaceae</taxon>
        <taxon>Pseudaquabacterium</taxon>
    </lineage>
</organism>
<evidence type="ECO:0000256" key="5">
    <source>
        <dbReference type="PIRNR" id="PIRNR005763"/>
    </source>
</evidence>
<dbReference type="PIRSF" id="PIRSF005763">
    <property type="entry name" value="Txn_reg_ModE"/>
    <property type="match status" value="1"/>
</dbReference>
<proteinExistence type="inferred from homology"/>
<reference evidence="9" key="1">
    <citation type="submission" date="2019-03" db="EMBL/GenBank/DDBJ databases">
        <title>Aquabacterium pictum sp.nov., the first bacteriochlorophyll a-containing freshwater bacterium in the genus Aquabacterium of the class Betaproteobacteria.</title>
        <authorList>
            <person name="Hirose S."/>
            <person name="Tank M."/>
            <person name="Hara E."/>
            <person name="Tamaki H."/>
            <person name="Takaichi S."/>
            <person name="Haruta S."/>
            <person name="Hanada S."/>
        </authorList>
    </citation>
    <scope>NUCLEOTIDE SEQUENCE [LARGE SCALE GENOMIC DNA]</scope>
    <source>
        <strain evidence="9">W35</strain>
    </source>
</reference>
<keyword evidence="4" id="KW-0677">Repeat</keyword>
<evidence type="ECO:0000256" key="3">
    <source>
        <dbReference type="ARBA" id="ARBA00022505"/>
    </source>
</evidence>
<dbReference type="NCBIfam" id="TIGR00637">
    <property type="entry name" value="ModE_repress"/>
    <property type="match status" value="1"/>
</dbReference>
<dbReference type="NCBIfam" id="TIGR00638">
    <property type="entry name" value="Mop"/>
    <property type="match status" value="2"/>
</dbReference>
<dbReference type="InterPro" id="IPR003725">
    <property type="entry name" value="ModE-bd_N"/>
</dbReference>
<evidence type="ECO:0000256" key="4">
    <source>
        <dbReference type="ARBA" id="ARBA00022737"/>
    </source>
</evidence>
<dbReference type="PANTHER" id="PTHR30432">
    <property type="entry name" value="TRANSCRIPTIONAL REGULATOR MODE"/>
    <property type="match status" value="1"/>
</dbReference>
<comment type="caution">
    <text evidence="8">The sequence shown here is derived from an EMBL/GenBank/DDBJ whole genome shotgun (WGS) entry which is preliminary data.</text>
</comment>
<dbReference type="Gene3D" id="2.40.50.100">
    <property type="match status" value="2"/>
</dbReference>
<keyword evidence="3 5" id="KW-0500">Molybdenum</keyword>
<dbReference type="InterPro" id="IPR036388">
    <property type="entry name" value="WH-like_DNA-bd_sf"/>
</dbReference>
<evidence type="ECO:0000256" key="2">
    <source>
        <dbReference type="ARBA" id="ARBA00022448"/>
    </source>
</evidence>
<evidence type="ECO:0000313" key="8">
    <source>
        <dbReference type="EMBL" id="GCL61586.1"/>
    </source>
</evidence>
<dbReference type="AlphaFoldDB" id="A0A480AKQ5"/>